<proteinExistence type="inferred from homology"/>
<evidence type="ECO:0000256" key="3">
    <source>
        <dbReference type="ARBA" id="ARBA00022490"/>
    </source>
</evidence>
<evidence type="ECO:0000256" key="2">
    <source>
        <dbReference type="ARBA" id="ARBA00006411"/>
    </source>
</evidence>
<evidence type="ECO:0008006" key="7">
    <source>
        <dbReference type="Google" id="ProtNLM"/>
    </source>
</evidence>
<organism evidence="5 6">
    <name type="scientific">Pseudonocardia kongjuensis</name>
    <dbReference type="NCBI Taxonomy" id="102227"/>
    <lineage>
        <taxon>Bacteria</taxon>
        <taxon>Bacillati</taxon>
        <taxon>Actinomycetota</taxon>
        <taxon>Actinomycetes</taxon>
        <taxon>Pseudonocardiales</taxon>
        <taxon>Pseudonocardiaceae</taxon>
        <taxon>Pseudonocardia</taxon>
    </lineage>
</organism>
<keyword evidence="3" id="KW-0963">Cytoplasm</keyword>
<evidence type="ECO:0000256" key="4">
    <source>
        <dbReference type="ARBA" id="ARBA00023186"/>
    </source>
</evidence>
<evidence type="ECO:0000313" key="6">
    <source>
        <dbReference type="Proteomes" id="UP001501414"/>
    </source>
</evidence>
<comment type="subcellular location">
    <subcellularLocation>
        <location evidence="1">Cytoplasm</location>
    </subcellularLocation>
</comment>
<gene>
    <name evidence="5" type="ORF">GCM10009613_42120</name>
</gene>
<dbReference type="Pfam" id="PF14011">
    <property type="entry name" value="ESX-1_EspG"/>
    <property type="match status" value="1"/>
</dbReference>
<protein>
    <recommendedName>
        <fullName evidence="7">ESAT-6 protein secretion system EspG family protein</fullName>
    </recommendedName>
</protein>
<evidence type="ECO:0000313" key="5">
    <source>
        <dbReference type="EMBL" id="GAA1394273.1"/>
    </source>
</evidence>
<name>A0ABN1Y022_9PSEU</name>
<evidence type="ECO:0000256" key="1">
    <source>
        <dbReference type="ARBA" id="ARBA00004496"/>
    </source>
</evidence>
<dbReference type="Proteomes" id="UP001501414">
    <property type="component" value="Unassembled WGS sequence"/>
</dbReference>
<comment type="caution">
    <text evidence="5">The sequence shown here is derived from an EMBL/GenBank/DDBJ whole genome shotgun (WGS) entry which is preliminary data.</text>
</comment>
<dbReference type="EMBL" id="BAAAJK010000026">
    <property type="protein sequence ID" value="GAA1394273.1"/>
    <property type="molecule type" value="Genomic_DNA"/>
</dbReference>
<dbReference type="RefSeq" id="WP_344025136.1">
    <property type="nucleotide sequence ID" value="NZ_BAAAJK010000026.1"/>
</dbReference>
<keyword evidence="4" id="KW-0143">Chaperone</keyword>
<sequence>MTGRAPGAAAPGPLLDWRRATVLGAAEFDVARDLLDLGRGPAVLGVLSPGPTDVERAGVVRAATRSLAARGLLGAGGFRSALVDDLRTVVAPEFQHDLVVSPPTAQQALVGYRSGRAVLATRIGDDVALLRVPPEQAAAALVELLGPLARGPGPTVRIPARVLTGAAAAAAGDRTRWVAELLRRGCSGAEAELVARMGDLRGLAQLGAGRSGPGGHRAPAVLLVHVTAQGCYYQRRPTPAVIGGPPPDGATVQAGPADAATLVAELTALTALTPPG</sequence>
<dbReference type="InterPro" id="IPR025734">
    <property type="entry name" value="EspG"/>
</dbReference>
<keyword evidence="6" id="KW-1185">Reference proteome</keyword>
<comment type="similarity">
    <text evidence="2">Belongs to the EspG family.</text>
</comment>
<accession>A0ABN1Y022</accession>
<reference evidence="5 6" key="1">
    <citation type="journal article" date="2019" name="Int. J. Syst. Evol. Microbiol.">
        <title>The Global Catalogue of Microorganisms (GCM) 10K type strain sequencing project: providing services to taxonomists for standard genome sequencing and annotation.</title>
        <authorList>
            <consortium name="The Broad Institute Genomics Platform"/>
            <consortium name="The Broad Institute Genome Sequencing Center for Infectious Disease"/>
            <person name="Wu L."/>
            <person name="Ma J."/>
        </authorList>
    </citation>
    <scope>NUCLEOTIDE SEQUENCE [LARGE SCALE GENOMIC DNA]</scope>
    <source>
        <strain evidence="5 6">JCM 11896</strain>
    </source>
</reference>